<dbReference type="SUPFAM" id="SSF110849">
    <property type="entry name" value="ParB/Sulfiredoxin"/>
    <property type="match status" value="1"/>
</dbReference>
<gene>
    <name evidence="1" type="ORF">ML536_20090</name>
</gene>
<name>A0AA41QR27_9HYPH</name>
<reference evidence="1" key="1">
    <citation type="submission" date="2022-03" db="EMBL/GenBank/DDBJ databases">
        <title>The complete genome sequence of a Methyloterrigena soli.</title>
        <authorList>
            <person name="Zi Z."/>
        </authorList>
    </citation>
    <scope>NUCLEOTIDE SEQUENCE</scope>
    <source>
        <strain evidence="1">M48</strain>
    </source>
</reference>
<dbReference type="InterPro" id="IPR036086">
    <property type="entry name" value="ParB/Sulfiredoxin_sf"/>
</dbReference>
<proteinExistence type="predicted"/>
<dbReference type="AlphaFoldDB" id="A0AA41QR27"/>
<sequence>MNAHISPINVDTSGASLVRLRCDSINASDRLRRVLPDRVETFRELYRLQGQIVPIECEMRSDGPHRLIHGAHRLAGIMAEGDTEVMALLYPEGHFGSEDEIRAREIAENVGRFPLNALEFAVSLAEWRDIYERQNRTAKPGRKRKQPVTDELMEEMSAEFALNFSEVAQRTLDISRRSVFNALKIATIAPAVRSAIAVHAVAGKQSDLLSLAGQHADRQQRIADLLLAGAALDVAGAIAVIDNIPAPPAPPQKWEALSQTFARLKTADQERFFELHQDAILRWVAGRTN</sequence>
<evidence type="ECO:0000313" key="2">
    <source>
        <dbReference type="Proteomes" id="UP001156140"/>
    </source>
</evidence>
<comment type="caution">
    <text evidence="1">The sequence shown here is derived from an EMBL/GenBank/DDBJ whole genome shotgun (WGS) entry which is preliminary data.</text>
</comment>
<dbReference type="RefSeq" id="WP_281737105.1">
    <property type="nucleotide sequence ID" value="NZ_JAKETQ010000004.1"/>
</dbReference>
<accession>A0AA41QR27</accession>
<dbReference type="EMBL" id="JALAZD010000004">
    <property type="protein sequence ID" value="MCI0129140.1"/>
    <property type="molecule type" value="Genomic_DNA"/>
</dbReference>
<dbReference type="Proteomes" id="UP001156140">
    <property type="component" value="Unassembled WGS sequence"/>
</dbReference>
<keyword evidence="2" id="KW-1185">Reference proteome</keyword>
<evidence type="ECO:0008006" key="3">
    <source>
        <dbReference type="Google" id="ProtNLM"/>
    </source>
</evidence>
<protein>
    <recommendedName>
        <fullName evidence="3">ParB/Sulfiredoxin domain-containing protein</fullName>
    </recommendedName>
</protein>
<organism evidence="1 2">
    <name type="scientific">Paradevosia shaoguanensis</name>
    <dbReference type="NCBI Taxonomy" id="1335043"/>
    <lineage>
        <taxon>Bacteria</taxon>
        <taxon>Pseudomonadati</taxon>
        <taxon>Pseudomonadota</taxon>
        <taxon>Alphaproteobacteria</taxon>
        <taxon>Hyphomicrobiales</taxon>
        <taxon>Devosiaceae</taxon>
        <taxon>Paradevosia</taxon>
    </lineage>
</organism>
<evidence type="ECO:0000313" key="1">
    <source>
        <dbReference type="EMBL" id="MCI0129140.1"/>
    </source>
</evidence>